<comment type="caution">
    <text evidence="2">The sequence shown here is derived from an EMBL/GenBank/DDBJ whole genome shotgun (WGS) entry which is preliminary data.</text>
</comment>
<dbReference type="InterPro" id="IPR037401">
    <property type="entry name" value="SnoaL-like"/>
</dbReference>
<dbReference type="SUPFAM" id="SSF54427">
    <property type="entry name" value="NTF2-like"/>
    <property type="match status" value="1"/>
</dbReference>
<protein>
    <recommendedName>
        <fullName evidence="1">SnoaL-like domain-containing protein</fullName>
    </recommendedName>
</protein>
<evidence type="ECO:0000313" key="2">
    <source>
        <dbReference type="EMBL" id="GLJ68578.1"/>
    </source>
</evidence>
<sequence>MQSSPENTTITDWIAATNAHDPTGYLAFFAADAVLDDPSVGDVFEGHAGIGEYFRSYFIGYNTQTRLISTEPRDGYLHVEVEFTGTFPERRIGGIFDITLTADHLIQHVRADLRR</sequence>
<dbReference type="Pfam" id="PF12680">
    <property type="entry name" value="SnoaL_2"/>
    <property type="match status" value="1"/>
</dbReference>
<dbReference type="Proteomes" id="UP001142292">
    <property type="component" value="Unassembled WGS sequence"/>
</dbReference>
<proteinExistence type="predicted"/>
<gene>
    <name evidence="2" type="ORF">GCM10017579_26140</name>
</gene>
<name>A0ABQ5SWM7_9ACTN</name>
<reference evidence="2" key="2">
    <citation type="submission" date="2023-01" db="EMBL/GenBank/DDBJ databases">
        <authorList>
            <person name="Sun Q."/>
            <person name="Evtushenko L."/>
        </authorList>
    </citation>
    <scope>NUCLEOTIDE SEQUENCE</scope>
    <source>
        <strain evidence="2">VKM Ac-1246</strain>
    </source>
</reference>
<accession>A0ABQ5SWM7</accession>
<organism evidence="2 3">
    <name type="scientific">Nocardioides luteus</name>
    <dbReference type="NCBI Taxonomy" id="1844"/>
    <lineage>
        <taxon>Bacteria</taxon>
        <taxon>Bacillati</taxon>
        <taxon>Actinomycetota</taxon>
        <taxon>Actinomycetes</taxon>
        <taxon>Propionibacteriales</taxon>
        <taxon>Nocardioidaceae</taxon>
        <taxon>Nocardioides</taxon>
    </lineage>
</organism>
<dbReference type="RefSeq" id="WP_189118862.1">
    <property type="nucleotide sequence ID" value="NZ_BMRK01000009.1"/>
</dbReference>
<reference evidence="2" key="1">
    <citation type="journal article" date="2014" name="Int. J. Syst. Evol. Microbiol.">
        <title>Complete genome of a new Firmicutes species belonging to the dominant human colonic microbiota ('Ruminococcus bicirculans') reveals two chromosomes and a selective capacity to utilize plant glucans.</title>
        <authorList>
            <consortium name="NISC Comparative Sequencing Program"/>
            <person name="Wegmann U."/>
            <person name="Louis P."/>
            <person name="Goesmann A."/>
            <person name="Henrissat B."/>
            <person name="Duncan S.H."/>
            <person name="Flint H.J."/>
        </authorList>
    </citation>
    <scope>NUCLEOTIDE SEQUENCE</scope>
    <source>
        <strain evidence="2">VKM Ac-1246</strain>
    </source>
</reference>
<dbReference type="Gene3D" id="3.10.450.50">
    <property type="match status" value="1"/>
</dbReference>
<dbReference type="InterPro" id="IPR032710">
    <property type="entry name" value="NTF2-like_dom_sf"/>
</dbReference>
<evidence type="ECO:0000259" key="1">
    <source>
        <dbReference type="Pfam" id="PF12680"/>
    </source>
</evidence>
<dbReference type="EMBL" id="BSEL01000005">
    <property type="protein sequence ID" value="GLJ68578.1"/>
    <property type="molecule type" value="Genomic_DNA"/>
</dbReference>
<evidence type="ECO:0000313" key="3">
    <source>
        <dbReference type="Proteomes" id="UP001142292"/>
    </source>
</evidence>
<keyword evidence="3" id="KW-1185">Reference proteome</keyword>
<feature type="domain" description="SnoaL-like" evidence="1">
    <location>
        <begin position="11"/>
        <end position="85"/>
    </location>
</feature>